<dbReference type="OrthoDB" id="411361at2"/>
<organism evidence="1 2">
    <name type="scientific">Anaerosacchariphilus polymeriproducens</name>
    <dbReference type="NCBI Taxonomy" id="1812858"/>
    <lineage>
        <taxon>Bacteria</taxon>
        <taxon>Bacillati</taxon>
        <taxon>Bacillota</taxon>
        <taxon>Clostridia</taxon>
        <taxon>Lachnospirales</taxon>
        <taxon>Lachnospiraceae</taxon>
        <taxon>Anaerosacchariphilus</taxon>
    </lineage>
</organism>
<dbReference type="Proteomes" id="UP000255036">
    <property type="component" value="Unassembled WGS sequence"/>
</dbReference>
<proteinExistence type="predicted"/>
<dbReference type="AlphaFoldDB" id="A0A371AX80"/>
<reference evidence="1 2" key="1">
    <citation type="submission" date="2018-07" db="EMBL/GenBank/DDBJ databases">
        <title>Anaerosacharophilus polymeroproducens gen. nov. sp. nov., an anaerobic bacterium isolated from salt field.</title>
        <authorList>
            <person name="Kim W."/>
            <person name="Yang S.-H."/>
            <person name="Oh J."/>
            <person name="Lee J.-H."/>
            <person name="Kwon K.K."/>
        </authorList>
    </citation>
    <scope>NUCLEOTIDE SEQUENCE [LARGE SCALE GENOMIC DNA]</scope>
    <source>
        <strain evidence="1 2">MCWD5</strain>
    </source>
</reference>
<evidence type="ECO:0000313" key="2">
    <source>
        <dbReference type="Proteomes" id="UP000255036"/>
    </source>
</evidence>
<dbReference type="RefSeq" id="WP_115481309.1">
    <property type="nucleotide sequence ID" value="NZ_QRCT01000015.1"/>
</dbReference>
<protein>
    <submittedName>
        <fullName evidence="1">Uncharacterized protein</fullName>
    </submittedName>
</protein>
<name>A0A371AX80_9FIRM</name>
<keyword evidence="2" id="KW-1185">Reference proteome</keyword>
<accession>A0A371AX80</accession>
<gene>
    <name evidence="1" type="ORF">DWV06_06165</name>
</gene>
<dbReference type="EMBL" id="QRCT01000015">
    <property type="protein sequence ID" value="RDU24122.1"/>
    <property type="molecule type" value="Genomic_DNA"/>
</dbReference>
<evidence type="ECO:0000313" key="1">
    <source>
        <dbReference type="EMBL" id="RDU24122.1"/>
    </source>
</evidence>
<comment type="caution">
    <text evidence="1">The sequence shown here is derived from an EMBL/GenBank/DDBJ whole genome shotgun (WGS) entry which is preliminary data.</text>
</comment>
<sequence>MKQNSTICGLYKRLSNARTIHLTSKKKTATIKKGRTYYVTVKAYKTDSLGKRVYGKSNKIFKVKLKK</sequence>